<dbReference type="Gene3D" id="1.10.287.230">
    <property type="match status" value="1"/>
</dbReference>
<geneLocation type="plasmid" evidence="2">
    <name>pIGMS32</name>
</geneLocation>
<name>Q2PWZ3_KLEPN</name>
<sequence>MIRGLSPYPDTGNFGLYPSVPSPVSPSPTPLSHPAIFETVYLTGAHHARKERIMTKQEKTALNMAKFIKEQSLLLLDKLNELDMDTPADMCERLHEDAETLWQVMRDKLGEE</sequence>
<proteinExistence type="predicted"/>
<feature type="region of interest" description="Disordered" evidence="1">
    <location>
        <begin position="1"/>
        <end position="30"/>
    </location>
</feature>
<evidence type="ECO:0000313" key="2">
    <source>
        <dbReference type="EMBL" id="ABC25553.1"/>
    </source>
</evidence>
<dbReference type="EMBL" id="JN247853">
    <property type="protein sequence ID" value="AEW43361.1"/>
    <property type="molecule type" value="Genomic_DNA"/>
</dbReference>
<gene>
    <name evidence="2" type="primary">rom</name>
</gene>
<evidence type="ECO:0000313" key="5">
    <source>
        <dbReference type="EMBL" id="AGO62310.1"/>
    </source>
</evidence>
<geneLocation type="plasmid" evidence="4">
    <name>ColEST258</name>
</geneLocation>
<evidence type="ECO:0000313" key="3">
    <source>
        <dbReference type="EMBL" id="AEG74541.1"/>
    </source>
</evidence>
<dbReference type="EMBL" id="JX442973">
    <property type="protein sequence ID" value="AGO62310.1"/>
    <property type="molecule type" value="Genomic_DNA"/>
</dbReference>
<reference evidence="5" key="4">
    <citation type="journal article" date="2013" name="J. Antimicrob. Chemother.">
        <title>Reversion to susceptibility of a carbapenem-resistant clinical isolate of Klebsiella pneumoniae producing KPC-3.</title>
        <authorList>
            <person name="Villa L."/>
            <person name="Capone A."/>
            <person name="Fortini D."/>
            <person name="Dolejska M."/>
            <person name="Rodriguez I."/>
            <person name="Taglietti F."/>
            <person name="De Paolis P."/>
            <person name="Petrosillo N."/>
            <person name="Carattoli A."/>
        </authorList>
    </citation>
    <scope>NUCLEOTIDE SEQUENCE</scope>
    <source>
        <strain evidence="5">LS6</strain>
        <strain evidence="6">SC29</strain>
        <plasmid evidence="5">ColE-LS6</plasmid>
        <plasmid evidence="6">pKpQIL-SC29</plasmid>
    </source>
</reference>
<keyword evidence="2" id="KW-0614">Plasmid</keyword>
<geneLocation type="plasmid" evidence="3">
    <name>pAAC154</name>
</geneLocation>
<dbReference type="AlphaFoldDB" id="Q2PWZ3"/>
<dbReference type="EMBL" id="JF828150">
    <property type="protein sequence ID" value="AEG74541.1"/>
    <property type="molecule type" value="Genomic_DNA"/>
</dbReference>
<geneLocation type="plasmid" evidence="6">
    <name>pKpQIL-SC29</name>
</geneLocation>
<evidence type="ECO:0000313" key="4">
    <source>
        <dbReference type="EMBL" id="AEW43361.1"/>
    </source>
</evidence>
<dbReference type="Pfam" id="PF01815">
    <property type="entry name" value="Rop"/>
    <property type="match status" value="1"/>
</dbReference>
<geneLocation type="plasmid" evidence="5">
    <name>ColE-LS6</name>
</geneLocation>
<accession>Q2PWZ3</accession>
<organism evidence="2">
    <name type="scientific">Klebsiella pneumoniae</name>
    <dbReference type="NCBI Taxonomy" id="573"/>
    <lineage>
        <taxon>Bacteria</taxon>
        <taxon>Pseudomonadati</taxon>
        <taxon>Pseudomonadota</taxon>
        <taxon>Gammaproteobacteria</taxon>
        <taxon>Enterobacterales</taxon>
        <taxon>Enterobacteriaceae</taxon>
        <taxon>Klebsiella/Raoultella group</taxon>
        <taxon>Klebsiella</taxon>
        <taxon>Klebsiella pneumoniae complex</taxon>
    </lineage>
</organism>
<dbReference type="EMBL" id="DQ298019">
    <property type="protein sequence ID" value="ABC25553.1"/>
    <property type="molecule type" value="Genomic_DNA"/>
</dbReference>
<reference evidence="2" key="1">
    <citation type="submission" date="2005-11" db="EMBL/GenBank/DDBJ databases">
        <title>pIGMS32, ColE1-like plasmid from Klebsiella pneumoniae.</title>
        <authorList>
            <person name="Smorawinska M."/>
            <person name="Plucienniczak A."/>
        </authorList>
    </citation>
    <scope>NUCLEOTIDE SEQUENCE</scope>
    <source>
        <plasmid evidence="2">pIGMS32</plasmid>
    </source>
</reference>
<feature type="compositionally biased region" description="Pro residues" evidence="1">
    <location>
        <begin position="20"/>
        <end position="30"/>
    </location>
</feature>
<dbReference type="SUPFAM" id="SSF47380">
    <property type="entry name" value="ROP protein"/>
    <property type="match status" value="1"/>
</dbReference>
<evidence type="ECO:0000256" key="1">
    <source>
        <dbReference type="SAM" id="MobiDB-lite"/>
    </source>
</evidence>
<dbReference type="InterPro" id="IPR000769">
    <property type="entry name" value="Regulatory_Rop"/>
</dbReference>
<reference evidence="3" key="3">
    <citation type="journal article" date="2012" name="J. Antimicrob. Chemother.">
        <title>A carbapenem-resistant Klebsiella pneumoniae epidemic clone in Jerusalem: sequence type 512 carrying a plasmid encoding aac(6')-Ib.</title>
        <authorList>
            <person name="Warburg G."/>
            <person name="Hidalgo-Grass C."/>
            <person name="Partridge S.R."/>
            <person name="Tolmasky M.E."/>
            <person name="Temper V."/>
            <person name="Moses A.E."/>
            <person name="Block C."/>
            <person name="Strahilevitz J."/>
        </authorList>
    </citation>
    <scope>NUCLEOTIDE SEQUENCE</scope>
    <source>
        <strain evidence="3">U3156199</strain>
        <plasmid evidence="3">pAAC154</plasmid>
    </source>
</reference>
<reference evidence="4" key="2">
    <citation type="journal article" date="2012" name="Antimicrob. Agents Chemother.">
        <title>Klebsiella pneumoniae ST258 Producing KPC-3 Identified in Italy Carries Novel Plasmids and OmpK36/OmpK35 Porin Variants.</title>
        <authorList>
            <person name="Garcia-Fernandez A."/>
            <person name="Villa L."/>
            <person name="Carta C."/>
            <person name="Venditti C."/>
            <person name="Giordano A."/>
            <person name="Venditti M."/>
            <person name="Mancini C."/>
            <person name="Carattoli A."/>
        </authorList>
    </citation>
    <scope>NUCLEOTIDE SEQUENCE</scope>
    <source>
        <plasmid evidence="4">ColEST258</plasmid>
    </source>
</reference>
<dbReference type="EMBL" id="JX442977">
    <property type="protein sequence ID" value="AGO62751.1"/>
    <property type="molecule type" value="Genomic_DNA"/>
</dbReference>
<protein>
    <submittedName>
        <fullName evidence="3">RNA one modulator</fullName>
    </submittedName>
    <submittedName>
        <fullName evidence="2">Rom</fullName>
    </submittedName>
    <submittedName>
        <fullName evidence="4 6">Rop</fullName>
    </submittedName>
</protein>
<dbReference type="PRINTS" id="PR00835">
    <property type="entry name" value="ROPREGULATRY"/>
</dbReference>
<dbReference type="InterPro" id="IPR035962">
    <property type="entry name" value="Rop-like_sf"/>
</dbReference>
<evidence type="ECO:0000313" key="6">
    <source>
        <dbReference type="EMBL" id="AGO62751.1"/>
    </source>
</evidence>